<feature type="domain" description="FAD linked oxidase N-terminal" evidence="2">
    <location>
        <begin position="7"/>
        <end position="115"/>
    </location>
</feature>
<dbReference type="Proteomes" id="UP000288429">
    <property type="component" value="Unassembled WGS sequence"/>
</dbReference>
<comment type="caution">
    <text evidence="3">The sequence shown here is derived from an EMBL/GenBank/DDBJ whole genome shotgun (WGS) entry which is preliminary data.</text>
</comment>
<dbReference type="Pfam" id="PF01565">
    <property type="entry name" value="FAD_binding_4"/>
    <property type="match status" value="1"/>
</dbReference>
<sequence>MNTATGALTFAARHRLCIVTAGGGHEYNSRNSCPTGGLLIRTILLKNKAFMPTWREDPALAPAGAFHFGAGVIFAEMHTFSAKYARVIASGWCSTVGMAGFHLGGGHGLWGRRFGAKNPPRLGASKAEKRGYDKNTYFQ</sequence>
<gene>
    <name evidence="3" type="ORF">CDV31_012256</name>
</gene>
<dbReference type="GO" id="GO:0050660">
    <property type="term" value="F:flavin adenine dinucleotide binding"/>
    <property type="evidence" value="ECO:0007669"/>
    <property type="project" value="InterPro"/>
</dbReference>
<name>A0A428TB58_9HYPO</name>
<proteinExistence type="predicted"/>
<organism evidence="3 4">
    <name type="scientific">Fusarium ambrosium</name>
    <dbReference type="NCBI Taxonomy" id="131363"/>
    <lineage>
        <taxon>Eukaryota</taxon>
        <taxon>Fungi</taxon>
        <taxon>Dikarya</taxon>
        <taxon>Ascomycota</taxon>
        <taxon>Pezizomycotina</taxon>
        <taxon>Sordariomycetes</taxon>
        <taxon>Hypocreomycetidae</taxon>
        <taxon>Hypocreales</taxon>
        <taxon>Nectriaceae</taxon>
        <taxon>Fusarium</taxon>
        <taxon>Fusarium solani species complex</taxon>
    </lineage>
</organism>
<feature type="region of interest" description="Disordered" evidence="1">
    <location>
        <begin position="120"/>
        <end position="139"/>
    </location>
</feature>
<reference evidence="3 4" key="1">
    <citation type="submission" date="2017-06" db="EMBL/GenBank/DDBJ databases">
        <title>Cmopartive genomic analysis of Ambrosia Fusariam Clade fungi.</title>
        <authorList>
            <person name="Stajich J.E."/>
            <person name="Carrillo J."/>
            <person name="Kijimoto T."/>
            <person name="Eskalen A."/>
            <person name="O'Donnell K."/>
            <person name="Kasson M."/>
        </authorList>
    </citation>
    <scope>NUCLEOTIDE SEQUENCE [LARGE SCALE GENOMIC DNA]</scope>
    <source>
        <strain evidence="3 4">NRRL 20438</strain>
    </source>
</reference>
<dbReference type="EMBL" id="NIZV01000224">
    <property type="protein sequence ID" value="RSL99248.1"/>
    <property type="molecule type" value="Genomic_DNA"/>
</dbReference>
<dbReference type="InterPro" id="IPR036318">
    <property type="entry name" value="FAD-bd_PCMH-like_sf"/>
</dbReference>
<evidence type="ECO:0000313" key="3">
    <source>
        <dbReference type="EMBL" id="RSL99248.1"/>
    </source>
</evidence>
<evidence type="ECO:0000259" key="2">
    <source>
        <dbReference type="Pfam" id="PF01565"/>
    </source>
</evidence>
<keyword evidence="4" id="KW-1185">Reference proteome</keyword>
<dbReference type="AlphaFoldDB" id="A0A428TB58"/>
<accession>A0A428TB58</accession>
<dbReference type="InterPro" id="IPR006094">
    <property type="entry name" value="Oxid_FAD_bind_N"/>
</dbReference>
<dbReference type="Gene3D" id="3.30.465.10">
    <property type="match status" value="1"/>
</dbReference>
<evidence type="ECO:0000313" key="4">
    <source>
        <dbReference type="Proteomes" id="UP000288429"/>
    </source>
</evidence>
<protein>
    <recommendedName>
        <fullName evidence="2">FAD linked oxidase N-terminal domain-containing protein</fullName>
    </recommendedName>
</protein>
<evidence type="ECO:0000256" key="1">
    <source>
        <dbReference type="SAM" id="MobiDB-lite"/>
    </source>
</evidence>
<dbReference type="InterPro" id="IPR016169">
    <property type="entry name" value="FAD-bd_PCMH_sub2"/>
</dbReference>
<dbReference type="SUPFAM" id="SSF56176">
    <property type="entry name" value="FAD-binding/transporter-associated domain-like"/>
    <property type="match status" value="1"/>
</dbReference>